<organism evidence="2 3">
    <name type="scientific">Elysia marginata</name>
    <dbReference type="NCBI Taxonomy" id="1093978"/>
    <lineage>
        <taxon>Eukaryota</taxon>
        <taxon>Metazoa</taxon>
        <taxon>Spiralia</taxon>
        <taxon>Lophotrochozoa</taxon>
        <taxon>Mollusca</taxon>
        <taxon>Gastropoda</taxon>
        <taxon>Heterobranchia</taxon>
        <taxon>Euthyneura</taxon>
        <taxon>Panpulmonata</taxon>
        <taxon>Sacoglossa</taxon>
        <taxon>Placobranchoidea</taxon>
        <taxon>Plakobranchidae</taxon>
        <taxon>Elysia</taxon>
    </lineage>
</organism>
<feature type="compositionally biased region" description="Basic residues" evidence="1">
    <location>
        <begin position="127"/>
        <end position="137"/>
    </location>
</feature>
<sequence length="189" mass="21137">MRMCFDKKCRQQYTKFSTKTTKALRNKYPFESIMEDYFFLLYPLSQAKGEMEIERQTQYNGKDTLPLPGQRATGDHSRGGPTPDAAANMSHLLVPASSPVIGHRGNSRSVSRSSARSGSSSGSRSGSRTRSKSRSRHQSTEKRTNQSSDQNLKLRKTKTNVAQTANSVKNIIGIKSISLKPRGFKDFRN</sequence>
<keyword evidence="3" id="KW-1185">Reference proteome</keyword>
<feature type="compositionally biased region" description="Low complexity" evidence="1">
    <location>
        <begin position="107"/>
        <end position="126"/>
    </location>
</feature>
<comment type="caution">
    <text evidence="2">The sequence shown here is derived from an EMBL/GenBank/DDBJ whole genome shotgun (WGS) entry which is preliminary data.</text>
</comment>
<dbReference type="AlphaFoldDB" id="A0AAV4HQL7"/>
<proteinExistence type="predicted"/>
<protein>
    <submittedName>
        <fullName evidence="2">Uncharacterized protein</fullName>
    </submittedName>
</protein>
<name>A0AAV4HQL7_9GAST</name>
<reference evidence="2 3" key="1">
    <citation type="journal article" date="2021" name="Elife">
        <title>Chloroplast acquisition without the gene transfer in kleptoplastic sea slugs, Plakobranchus ocellatus.</title>
        <authorList>
            <person name="Maeda T."/>
            <person name="Takahashi S."/>
            <person name="Yoshida T."/>
            <person name="Shimamura S."/>
            <person name="Takaki Y."/>
            <person name="Nagai Y."/>
            <person name="Toyoda A."/>
            <person name="Suzuki Y."/>
            <person name="Arimoto A."/>
            <person name="Ishii H."/>
            <person name="Satoh N."/>
            <person name="Nishiyama T."/>
            <person name="Hasebe M."/>
            <person name="Maruyama T."/>
            <person name="Minagawa J."/>
            <person name="Obokata J."/>
            <person name="Shigenobu S."/>
        </authorList>
    </citation>
    <scope>NUCLEOTIDE SEQUENCE [LARGE SCALE GENOMIC DNA]</scope>
</reference>
<dbReference type="Proteomes" id="UP000762676">
    <property type="component" value="Unassembled WGS sequence"/>
</dbReference>
<gene>
    <name evidence="2" type="ORF">ElyMa_004548300</name>
</gene>
<accession>A0AAV4HQL7</accession>
<evidence type="ECO:0000256" key="1">
    <source>
        <dbReference type="SAM" id="MobiDB-lite"/>
    </source>
</evidence>
<feature type="region of interest" description="Disordered" evidence="1">
    <location>
        <begin position="59"/>
        <end position="160"/>
    </location>
</feature>
<dbReference type="EMBL" id="BMAT01009170">
    <property type="protein sequence ID" value="GFS00197.1"/>
    <property type="molecule type" value="Genomic_DNA"/>
</dbReference>
<evidence type="ECO:0000313" key="2">
    <source>
        <dbReference type="EMBL" id="GFS00197.1"/>
    </source>
</evidence>
<evidence type="ECO:0000313" key="3">
    <source>
        <dbReference type="Proteomes" id="UP000762676"/>
    </source>
</evidence>